<evidence type="ECO:0000256" key="6">
    <source>
        <dbReference type="ARBA" id="ARBA00023136"/>
    </source>
</evidence>
<feature type="transmembrane region" description="Helical" evidence="8">
    <location>
        <begin position="378"/>
        <end position="399"/>
    </location>
</feature>
<feature type="transmembrane region" description="Helical" evidence="8">
    <location>
        <begin position="35"/>
        <end position="57"/>
    </location>
</feature>
<dbReference type="SUPFAM" id="SSF111352">
    <property type="entry name" value="Ammonium transporter"/>
    <property type="match status" value="1"/>
</dbReference>
<feature type="transmembrane region" description="Helical" evidence="8">
    <location>
        <begin position="220"/>
        <end position="240"/>
    </location>
</feature>
<keyword evidence="4 8" id="KW-0812">Transmembrane</keyword>
<comment type="subcellular location">
    <subcellularLocation>
        <location evidence="8">Cell membrane</location>
        <topology evidence="8">Multi-pass membrane protein</topology>
    </subcellularLocation>
    <subcellularLocation>
        <location evidence="1">Membrane</location>
        <topology evidence="1">Multi-pass membrane protein</topology>
    </subcellularLocation>
</comment>
<feature type="transmembrane region" description="Helical" evidence="8">
    <location>
        <begin position="339"/>
        <end position="358"/>
    </location>
</feature>
<reference evidence="11 12" key="1">
    <citation type="journal article" date="2018" name="Int. J. Syst. Evol. Microbiol.">
        <title>Mesosutterella multiformis gen. nov., sp. nov., a member of the family Sutterellaceae and Sutterella megalosphaeroides sp. nov., isolated from human faeces.</title>
        <authorList>
            <person name="Sakamoto M."/>
            <person name="Ikeyama N."/>
            <person name="Kunihiro T."/>
            <person name="Iino T."/>
            <person name="Yuki M."/>
            <person name="Ohkuma M."/>
        </authorList>
    </citation>
    <scope>NUCLEOTIDE SEQUENCE [LARGE SCALE GENOMIC DNA]</scope>
    <source>
        <strain evidence="11 12">4NBBH2</strain>
    </source>
</reference>
<keyword evidence="7 8" id="KW-0924">Ammonia transport</keyword>
<dbReference type="InterPro" id="IPR024041">
    <property type="entry name" value="NH4_transpt_AmtB-like_dom"/>
</dbReference>
<dbReference type="PANTHER" id="PTHR43029:SF10">
    <property type="entry name" value="AMMONIUM TRANSPORTER MEP2"/>
    <property type="match status" value="1"/>
</dbReference>
<evidence type="ECO:0000256" key="1">
    <source>
        <dbReference type="ARBA" id="ARBA00004141"/>
    </source>
</evidence>
<dbReference type="PROSITE" id="PS01219">
    <property type="entry name" value="AMMONIUM_TRANSP"/>
    <property type="match status" value="1"/>
</dbReference>
<evidence type="ECO:0000256" key="3">
    <source>
        <dbReference type="ARBA" id="ARBA00022448"/>
    </source>
</evidence>
<evidence type="ECO:0000256" key="4">
    <source>
        <dbReference type="ARBA" id="ARBA00022692"/>
    </source>
</evidence>
<dbReference type="Pfam" id="PF00909">
    <property type="entry name" value="Ammonium_transp"/>
    <property type="match status" value="1"/>
</dbReference>
<dbReference type="InterPro" id="IPR018047">
    <property type="entry name" value="Ammonium_transpt_CS"/>
</dbReference>
<evidence type="ECO:0000259" key="10">
    <source>
        <dbReference type="Pfam" id="PF00909"/>
    </source>
</evidence>
<evidence type="ECO:0000256" key="2">
    <source>
        <dbReference type="ARBA" id="ARBA00005887"/>
    </source>
</evidence>
<name>A0A388SFP5_9BURK</name>
<accession>A0A388SFP5</accession>
<dbReference type="GO" id="GO:0008519">
    <property type="term" value="F:ammonium channel activity"/>
    <property type="evidence" value="ECO:0007669"/>
    <property type="project" value="InterPro"/>
</dbReference>
<feature type="transmembrane region" description="Helical" evidence="8">
    <location>
        <begin position="184"/>
        <end position="208"/>
    </location>
</feature>
<dbReference type="InterPro" id="IPR029020">
    <property type="entry name" value="Ammonium/urea_transptr"/>
</dbReference>
<dbReference type="Gene3D" id="1.10.3430.10">
    <property type="entry name" value="Ammonium transporter AmtB like domains"/>
    <property type="match status" value="1"/>
</dbReference>
<dbReference type="EMBL" id="BGZJ01000002">
    <property type="protein sequence ID" value="GBO94503.1"/>
    <property type="molecule type" value="Genomic_DNA"/>
</dbReference>
<proteinExistence type="inferred from homology"/>
<feature type="chain" id="PRO_5017456056" description="Ammonium transporter" evidence="9">
    <location>
        <begin position="26"/>
        <end position="426"/>
    </location>
</feature>
<dbReference type="OrthoDB" id="9814202at2"/>
<feature type="transmembrane region" description="Helical" evidence="8">
    <location>
        <begin position="283"/>
        <end position="301"/>
    </location>
</feature>
<dbReference type="GO" id="GO:0005886">
    <property type="term" value="C:plasma membrane"/>
    <property type="evidence" value="ECO:0007669"/>
    <property type="project" value="UniProtKB-SubCell"/>
</dbReference>
<evidence type="ECO:0000256" key="5">
    <source>
        <dbReference type="ARBA" id="ARBA00022989"/>
    </source>
</evidence>
<feature type="transmembrane region" description="Helical" evidence="8">
    <location>
        <begin position="151"/>
        <end position="172"/>
    </location>
</feature>
<organism evidence="11 12">
    <name type="scientific">Mesosutterella multiformis</name>
    <dbReference type="NCBI Taxonomy" id="2259133"/>
    <lineage>
        <taxon>Bacteria</taxon>
        <taxon>Pseudomonadati</taxon>
        <taxon>Pseudomonadota</taxon>
        <taxon>Betaproteobacteria</taxon>
        <taxon>Burkholderiales</taxon>
        <taxon>Sutterellaceae</taxon>
        <taxon>Mesosutterella</taxon>
    </lineage>
</organism>
<dbReference type="InterPro" id="IPR001905">
    <property type="entry name" value="Ammonium_transpt"/>
</dbReference>
<keyword evidence="5 8" id="KW-1133">Transmembrane helix</keyword>
<keyword evidence="3 8" id="KW-0813">Transport</keyword>
<protein>
    <recommendedName>
        <fullName evidence="8">Ammonium transporter</fullName>
    </recommendedName>
</protein>
<evidence type="ECO:0000256" key="9">
    <source>
        <dbReference type="SAM" id="SignalP"/>
    </source>
</evidence>
<dbReference type="AlphaFoldDB" id="A0A388SFP5"/>
<evidence type="ECO:0000313" key="11">
    <source>
        <dbReference type="EMBL" id="GBO94503.1"/>
    </source>
</evidence>
<feature type="transmembrane region" description="Helical" evidence="8">
    <location>
        <begin position="69"/>
        <end position="91"/>
    </location>
</feature>
<keyword evidence="9" id="KW-0732">Signal</keyword>
<evidence type="ECO:0000256" key="7">
    <source>
        <dbReference type="ARBA" id="ARBA00023177"/>
    </source>
</evidence>
<keyword evidence="6 8" id="KW-0472">Membrane</keyword>
<evidence type="ECO:0000256" key="8">
    <source>
        <dbReference type="RuleBase" id="RU362002"/>
    </source>
</evidence>
<feature type="transmembrane region" description="Helical" evidence="8">
    <location>
        <begin position="252"/>
        <end position="271"/>
    </location>
</feature>
<comment type="caution">
    <text evidence="11">The sequence shown here is derived from an EMBL/GenBank/DDBJ whole genome shotgun (WGS) entry which is preliminary data.</text>
</comment>
<dbReference type="RefSeq" id="WP_116270756.1">
    <property type="nucleotide sequence ID" value="NZ_BGZJ01000002.1"/>
</dbReference>
<feature type="transmembrane region" description="Helical" evidence="8">
    <location>
        <begin position="307"/>
        <end position="327"/>
    </location>
</feature>
<dbReference type="NCBIfam" id="TIGR00836">
    <property type="entry name" value="amt"/>
    <property type="match status" value="1"/>
</dbReference>
<feature type="signal peptide" evidence="9">
    <location>
        <begin position="1"/>
        <end position="25"/>
    </location>
</feature>
<gene>
    <name evidence="11" type="ORF">MESMUL_18570</name>
</gene>
<dbReference type="Proteomes" id="UP000266091">
    <property type="component" value="Unassembled WGS sequence"/>
</dbReference>
<feature type="domain" description="Ammonium transporter AmtB-like" evidence="10">
    <location>
        <begin position="35"/>
        <end position="423"/>
    </location>
</feature>
<dbReference type="PANTHER" id="PTHR43029">
    <property type="entry name" value="AMMONIUM TRANSPORTER MEP2"/>
    <property type="match status" value="1"/>
</dbReference>
<feature type="transmembrane region" description="Helical" evidence="8">
    <location>
        <begin position="122"/>
        <end position="144"/>
    </location>
</feature>
<comment type="similarity">
    <text evidence="2 8">Belongs to the ammonia transporter channel (TC 1.A.11.2) family.</text>
</comment>
<keyword evidence="12" id="KW-1185">Reference proteome</keyword>
<evidence type="ECO:0000313" key="12">
    <source>
        <dbReference type="Proteomes" id="UP000266091"/>
    </source>
</evidence>
<sequence length="426" mass="44006">MTLRTTLLKLGAAASGLTASVSAFAADTLDKGDTAWMLVATVLVLFMTIPGIALFYAGMARKKNILGTIAQDFAICGVVTILWFVIGYSLAFSEGNSFIGGLSFLGMQGIGVNTLQGSIPQLLFAVFQMTFAVLTACLITGSWAGRVKFSAMLAFMVIWSLLVYAPICHWVWASDGFFFKLGALDYAGGTVVHINAGIAGLVGALMLGKRKGYGVTPMQPANLTIAVVGAAVLWVGWMGFNGGSGLAADGRAAMAIVVSQIAAAGGLVAWMAAEWAYRGKPSLLGMISGAIAGLVGITPGSGFVEPLPALAIGIAAGLVCFWSVTILKRKLGYDDALDGWGVHGVGGIVGALLTGVFATARVTGTDLPPVMTQVGIQALSVIATLVYGGLMSGVILYVIDKVMGLRVSADDEQIGLDLALHGERIE</sequence>